<gene>
    <name evidence="10" type="primary">hisH</name>
    <name evidence="13" type="ORF">CYPRO_2369</name>
</gene>
<evidence type="ECO:0000313" key="14">
    <source>
        <dbReference type="Proteomes" id="UP000254808"/>
    </source>
</evidence>
<keyword evidence="6 10" id="KW-0368">Histidine biosynthesis</keyword>
<accession>A0A345UMA9</accession>
<dbReference type="GO" id="GO:0000107">
    <property type="term" value="F:imidazoleglycerol-phosphate synthase activity"/>
    <property type="evidence" value="ECO:0007669"/>
    <property type="project" value="UniProtKB-UniRule"/>
</dbReference>
<dbReference type="Pfam" id="PF00117">
    <property type="entry name" value="GATase"/>
    <property type="match status" value="1"/>
</dbReference>
<dbReference type="CDD" id="cd01748">
    <property type="entry name" value="GATase1_IGP_Synthase"/>
    <property type="match status" value="1"/>
</dbReference>
<dbReference type="PRINTS" id="PR00097">
    <property type="entry name" value="ANTSNTHASEII"/>
</dbReference>
<evidence type="ECO:0000256" key="6">
    <source>
        <dbReference type="ARBA" id="ARBA00023102"/>
    </source>
</evidence>
<evidence type="ECO:0000256" key="8">
    <source>
        <dbReference type="ARBA" id="ARBA00047838"/>
    </source>
</evidence>
<dbReference type="RefSeq" id="WP_114984785.1">
    <property type="nucleotide sequence ID" value="NZ_CP027806.1"/>
</dbReference>
<sequence>MISIIDYRAGNTASVSNALKRLGADYQITSDIQKLEASSGIIFPGVGHAQAAMQALKTTGLDVWLRETPLPVLGICLGMQLLFEHSVEGDTDCLGLFPGKLLRFDDRDAKVPHMGWNTFVEPFESEHPLLEGIGQGDYFYYVHSYYAPLCDQTIGACSYAGVTFTSVAAEGNKMGVQFHPEKSGTAGARLLLNFINLTR</sequence>
<feature type="domain" description="Glutamine amidotransferase" evidence="12">
    <location>
        <begin position="4"/>
        <end position="194"/>
    </location>
</feature>
<feature type="active site" description="Nucleophile" evidence="10 11">
    <location>
        <position position="76"/>
    </location>
</feature>
<comment type="subcellular location">
    <subcellularLocation>
        <location evidence="10">Cytoplasm</location>
    </subcellularLocation>
</comment>
<keyword evidence="14" id="KW-1185">Reference proteome</keyword>
<dbReference type="GO" id="GO:0016829">
    <property type="term" value="F:lyase activity"/>
    <property type="evidence" value="ECO:0007669"/>
    <property type="project" value="UniProtKB-KW"/>
</dbReference>
<comment type="catalytic activity">
    <reaction evidence="8 10">
        <text>5-[(5-phospho-1-deoxy-D-ribulos-1-ylimino)methylamino]-1-(5-phospho-beta-D-ribosyl)imidazole-4-carboxamide + L-glutamine = D-erythro-1-(imidazol-4-yl)glycerol 3-phosphate + 5-amino-1-(5-phospho-beta-D-ribosyl)imidazole-4-carboxamide + L-glutamate + H(+)</text>
        <dbReference type="Rhea" id="RHEA:24793"/>
        <dbReference type="ChEBI" id="CHEBI:15378"/>
        <dbReference type="ChEBI" id="CHEBI:29985"/>
        <dbReference type="ChEBI" id="CHEBI:58278"/>
        <dbReference type="ChEBI" id="CHEBI:58359"/>
        <dbReference type="ChEBI" id="CHEBI:58475"/>
        <dbReference type="ChEBI" id="CHEBI:58525"/>
        <dbReference type="EC" id="4.3.2.10"/>
    </reaction>
</comment>
<dbReference type="PANTHER" id="PTHR42701">
    <property type="entry name" value="IMIDAZOLE GLYCEROL PHOSPHATE SYNTHASE SUBUNIT HISH"/>
    <property type="match status" value="1"/>
</dbReference>
<evidence type="ECO:0000256" key="7">
    <source>
        <dbReference type="ARBA" id="ARBA00023239"/>
    </source>
</evidence>
<dbReference type="GO" id="GO:0004359">
    <property type="term" value="F:glutaminase activity"/>
    <property type="evidence" value="ECO:0007669"/>
    <property type="project" value="UniProtKB-EC"/>
</dbReference>
<evidence type="ECO:0000256" key="10">
    <source>
        <dbReference type="HAMAP-Rule" id="MF_00278"/>
    </source>
</evidence>
<dbReference type="HAMAP" id="MF_00278">
    <property type="entry name" value="HisH"/>
    <property type="match status" value="1"/>
</dbReference>
<feature type="active site" evidence="10 11">
    <location>
        <position position="179"/>
    </location>
</feature>
<keyword evidence="5 10" id="KW-0315">Glutamine amidotransferase</keyword>
<keyword evidence="7 10" id="KW-0456">Lyase</keyword>
<dbReference type="PRINTS" id="PR00096">
    <property type="entry name" value="GATASE"/>
</dbReference>
<dbReference type="Gene3D" id="3.40.50.880">
    <property type="match status" value="1"/>
</dbReference>
<dbReference type="PROSITE" id="PS51273">
    <property type="entry name" value="GATASE_TYPE_1"/>
    <property type="match status" value="1"/>
</dbReference>
<dbReference type="UniPathway" id="UPA00031">
    <property type="reaction ID" value="UER00010"/>
</dbReference>
<dbReference type="AlphaFoldDB" id="A0A345UMA9"/>
<reference evidence="13 14" key="1">
    <citation type="submission" date="2018-03" db="EMBL/GenBank/DDBJ databases">
        <title>Phenotypic and genomic properties of Cyclonatronum proteinivorum gen. nov., sp. nov., a haloalkaliphilic bacteroidete from soda lakes possessing Na+-translocating rhodopsin.</title>
        <authorList>
            <person name="Toshchakov S.V."/>
            <person name="Korzhenkov A."/>
            <person name="Samarov N.I."/>
            <person name="Kublanov I.V."/>
            <person name="Muntyan M.S."/>
            <person name="Sorokin D.Y."/>
        </authorList>
    </citation>
    <scope>NUCLEOTIDE SEQUENCE [LARGE SCALE GENOMIC DNA]</scope>
    <source>
        <strain evidence="13 14">Omega</strain>
    </source>
</reference>
<dbReference type="EC" id="3.5.1.2" evidence="10"/>
<evidence type="ECO:0000256" key="1">
    <source>
        <dbReference type="ARBA" id="ARBA00005091"/>
    </source>
</evidence>
<comment type="catalytic activity">
    <reaction evidence="9 10">
        <text>L-glutamine + H2O = L-glutamate + NH4(+)</text>
        <dbReference type="Rhea" id="RHEA:15889"/>
        <dbReference type="ChEBI" id="CHEBI:15377"/>
        <dbReference type="ChEBI" id="CHEBI:28938"/>
        <dbReference type="ChEBI" id="CHEBI:29985"/>
        <dbReference type="ChEBI" id="CHEBI:58359"/>
        <dbReference type="EC" id="3.5.1.2"/>
    </reaction>
</comment>
<keyword evidence="4 10" id="KW-0378">Hydrolase</keyword>
<evidence type="ECO:0000256" key="5">
    <source>
        <dbReference type="ARBA" id="ARBA00022962"/>
    </source>
</evidence>
<dbReference type="NCBIfam" id="TIGR01855">
    <property type="entry name" value="IMP_synth_hisH"/>
    <property type="match status" value="1"/>
</dbReference>
<comment type="pathway">
    <text evidence="1 10">Amino-acid biosynthesis; L-histidine biosynthesis; L-histidine from 5-phospho-alpha-D-ribose 1-diphosphate: step 5/9.</text>
</comment>
<dbReference type="PANTHER" id="PTHR42701:SF1">
    <property type="entry name" value="IMIDAZOLE GLYCEROL PHOSPHATE SYNTHASE SUBUNIT HISH"/>
    <property type="match status" value="1"/>
</dbReference>
<dbReference type="SUPFAM" id="SSF52317">
    <property type="entry name" value="Class I glutamine amidotransferase-like"/>
    <property type="match status" value="1"/>
</dbReference>
<evidence type="ECO:0000256" key="3">
    <source>
        <dbReference type="ARBA" id="ARBA00022605"/>
    </source>
</evidence>
<dbReference type="Proteomes" id="UP000254808">
    <property type="component" value="Chromosome"/>
</dbReference>
<evidence type="ECO:0000256" key="11">
    <source>
        <dbReference type="PIRSR" id="PIRSR000495-1"/>
    </source>
</evidence>
<keyword evidence="10" id="KW-0963">Cytoplasm</keyword>
<dbReference type="OrthoDB" id="9807137at2"/>
<name>A0A345UMA9_9BACT</name>
<dbReference type="InterPro" id="IPR017926">
    <property type="entry name" value="GATASE"/>
</dbReference>
<dbReference type="GO" id="GO:0005737">
    <property type="term" value="C:cytoplasm"/>
    <property type="evidence" value="ECO:0007669"/>
    <property type="project" value="UniProtKB-SubCell"/>
</dbReference>
<dbReference type="InterPro" id="IPR010139">
    <property type="entry name" value="Imidazole-glycPsynth_HisH"/>
</dbReference>
<evidence type="ECO:0000256" key="4">
    <source>
        <dbReference type="ARBA" id="ARBA00022801"/>
    </source>
</evidence>
<keyword evidence="13" id="KW-0808">Transferase</keyword>
<comment type="function">
    <text evidence="10">IGPS catalyzes the conversion of PRFAR and glutamine to IGP, AICAR and glutamate. The HisH subunit catalyzes the hydrolysis of glutamine to glutamate and ammonia as part of the synthesis of IGP and AICAR. The resulting ammonia molecule is channeled to the active site of HisF.</text>
</comment>
<dbReference type="GO" id="GO:0000105">
    <property type="term" value="P:L-histidine biosynthetic process"/>
    <property type="evidence" value="ECO:0007669"/>
    <property type="project" value="UniProtKB-UniRule"/>
</dbReference>
<dbReference type="EC" id="4.3.2.10" evidence="10"/>
<evidence type="ECO:0000313" key="13">
    <source>
        <dbReference type="EMBL" id="AXJ01611.1"/>
    </source>
</evidence>
<comment type="subunit">
    <text evidence="2 10">Heterodimer of HisH and HisF.</text>
</comment>
<proteinExistence type="inferred from homology"/>
<feature type="active site" evidence="10 11">
    <location>
        <position position="181"/>
    </location>
</feature>
<organism evidence="13 14">
    <name type="scientific">Cyclonatronum proteinivorum</name>
    <dbReference type="NCBI Taxonomy" id="1457365"/>
    <lineage>
        <taxon>Bacteria</taxon>
        <taxon>Pseudomonadati</taxon>
        <taxon>Balneolota</taxon>
        <taxon>Balneolia</taxon>
        <taxon>Balneolales</taxon>
        <taxon>Cyclonatronaceae</taxon>
        <taxon>Cyclonatronum</taxon>
    </lineage>
</organism>
<evidence type="ECO:0000259" key="12">
    <source>
        <dbReference type="Pfam" id="PF00117"/>
    </source>
</evidence>
<dbReference type="InterPro" id="IPR029062">
    <property type="entry name" value="Class_I_gatase-like"/>
</dbReference>
<dbReference type="PIRSF" id="PIRSF000495">
    <property type="entry name" value="Amidotransf_hisH"/>
    <property type="match status" value="1"/>
</dbReference>
<protein>
    <recommendedName>
        <fullName evidence="10">Imidazole glycerol phosphate synthase subunit HisH</fullName>
        <ecNumber evidence="10">4.3.2.10</ecNumber>
    </recommendedName>
    <alternativeName>
        <fullName evidence="10">IGP synthase glutaminase subunit</fullName>
        <ecNumber evidence="10">3.5.1.2</ecNumber>
    </alternativeName>
    <alternativeName>
        <fullName evidence="10">IGP synthase subunit HisH</fullName>
    </alternativeName>
    <alternativeName>
        <fullName evidence="10">ImGP synthase subunit HisH</fullName>
        <shortName evidence="10">IGPS subunit HisH</shortName>
    </alternativeName>
</protein>
<evidence type="ECO:0000256" key="2">
    <source>
        <dbReference type="ARBA" id="ARBA00011152"/>
    </source>
</evidence>
<dbReference type="EMBL" id="CP027806">
    <property type="protein sequence ID" value="AXJ01611.1"/>
    <property type="molecule type" value="Genomic_DNA"/>
</dbReference>
<evidence type="ECO:0000256" key="9">
    <source>
        <dbReference type="ARBA" id="ARBA00049534"/>
    </source>
</evidence>
<keyword evidence="3 10" id="KW-0028">Amino-acid biosynthesis</keyword>
<dbReference type="KEGG" id="cprv:CYPRO_2369"/>